<dbReference type="InterPro" id="IPR020806">
    <property type="entry name" value="PKS_PP-bd"/>
</dbReference>
<dbReference type="GO" id="GO:0017000">
    <property type="term" value="P:antibiotic biosynthetic process"/>
    <property type="evidence" value="ECO:0007669"/>
    <property type="project" value="UniProtKB-ARBA"/>
</dbReference>
<evidence type="ECO:0000313" key="5">
    <source>
        <dbReference type="EMBL" id="NYE40625.1"/>
    </source>
</evidence>
<accession>A0A7J0C353</accession>
<gene>
    <name evidence="5" type="ORF">HEB29_001636</name>
    <name evidence="4" type="ORF">Sfulv_17330</name>
</gene>
<proteinExistence type="predicted"/>
<dbReference type="PROSITE" id="PS50075">
    <property type="entry name" value="CARRIER"/>
    <property type="match status" value="1"/>
</dbReference>
<dbReference type="Pfam" id="PF00550">
    <property type="entry name" value="PP-binding"/>
    <property type="match status" value="1"/>
</dbReference>
<evidence type="ECO:0000313" key="7">
    <source>
        <dbReference type="Proteomes" id="UP000530403"/>
    </source>
</evidence>
<dbReference type="AlphaFoldDB" id="A0A7J0C353"/>
<evidence type="ECO:0000313" key="4">
    <source>
        <dbReference type="EMBL" id="GFM96922.1"/>
    </source>
</evidence>
<dbReference type="InterPro" id="IPR036736">
    <property type="entry name" value="ACP-like_sf"/>
</dbReference>
<sequence length="85" mass="9451">MSDRTHLFEAVRAALTMFNIPDDLIRPDATLEELDMDSLALAEFILILQERTGVKVEAEDATKATTLTEIVAYLQARQTETVATP</sequence>
<keyword evidence="2" id="KW-0597">Phosphoprotein</keyword>
<dbReference type="SUPFAM" id="SSF47336">
    <property type="entry name" value="ACP-like"/>
    <property type="match status" value="1"/>
</dbReference>
<name>A0A7J0C353_9ACTN</name>
<dbReference type="InterPro" id="IPR009081">
    <property type="entry name" value="PP-bd_ACP"/>
</dbReference>
<dbReference type="SMART" id="SM00823">
    <property type="entry name" value="PKS_PP"/>
    <property type="match status" value="1"/>
</dbReference>
<dbReference type="GO" id="GO:0031177">
    <property type="term" value="F:phosphopantetheine binding"/>
    <property type="evidence" value="ECO:0007669"/>
    <property type="project" value="InterPro"/>
</dbReference>
<dbReference type="EMBL" id="BLWC01000001">
    <property type="protein sequence ID" value="GFM96922.1"/>
    <property type="molecule type" value="Genomic_DNA"/>
</dbReference>
<reference evidence="5 7" key="2">
    <citation type="submission" date="2020-07" db="EMBL/GenBank/DDBJ databases">
        <title>Sequencing the genomes of 1000 actinobacteria strains.</title>
        <authorList>
            <person name="Klenk H.-P."/>
        </authorList>
    </citation>
    <scope>NUCLEOTIDE SEQUENCE [LARGE SCALE GENOMIC DNA]</scope>
    <source>
        <strain evidence="5 7">DSM 41455</strain>
    </source>
</reference>
<reference evidence="4 6" key="1">
    <citation type="submission" date="2020-05" db="EMBL/GenBank/DDBJ databases">
        <title>Whole genome shotgun sequence of Streptomyces fulvorobeus NBRC 15897.</title>
        <authorList>
            <person name="Komaki H."/>
            <person name="Tamura T."/>
        </authorList>
    </citation>
    <scope>NUCLEOTIDE SEQUENCE [LARGE SCALE GENOMIC DNA]</scope>
    <source>
        <strain evidence="4 6">NBRC 15897</strain>
    </source>
</reference>
<evidence type="ECO:0000259" key="3">
    <source>
        <dbReference type="PROSITE" id="PS50075"/>
    </source>
</evidence>
<dbReference type="Proteomes" id="UP000530403">
    <property type="component" value="Unassembled WGS sequence"/>
</dbReference>
<keyword evidence="1" id="KW-0596">Phosphopantetheine</keyword>
<organism evidence="4 6">
    <name type="scientific">Streptomyces fulvorobeus</name>
    <dbReference type="NCBI Taxonomy" id="284028"/>
    <lineage>
        <taxon>Bacteria</taxon>
        <taxon>Bacillati</taxon>
        <taxon>Actinomycetota</taxon>
        <taxon>Actinomycetes</taxon>
        <taxon>Kitasatosporales</taxon>
        <taxon>Streptomycetaceae</taxon>
        <taxon>Streptomyces</taxon>
    </lineage>
</organism>
<dbReference type="EMBL" id="JACCCF010000001">
    <property type="protein sequence ID" value="NYE40625.1"/>
    <property type="molecule type" value="Genomic_DNA"/>
</dbReference>
<evidence type="ECO:0000256" key="2">
    <source>
        <dbReference type="ARBA" id="ARBA00022553"/>
    </source>
</evidence>
<dbReference type="Proteomes" id="UP000498980">
    <property type="component" value="Unassembled WGS sequence"/>
</dbReference>
<evidence type="ECO:0000313" key="6">
    <source>
        <dbReference type="Proteomes" id="UP000498980"/>
    </source>
</evidence>
<feature type="domain" description="Carrier" evidence="3">
    <location>
        <begin position="1"/>
        <end position="78"/>
    </location>
</feature>
<comment type="caution">
    <text evidence="4">The sequence shown here is derived from an EMBL/GenBank/DDBJ whole genome shotgun (WGS) entry which is preliminary data.</text>
</comment>
<dbReference type="Gene3D" id="1.10.1200.10">
    <property type="entry name" value="ACP-like"/>
    <property type="match status" value="1"/>
</dbReference>
<keyword evidence="6" id="KW-1185">Reference proteome</keyword>
<protein>
    <submittedName>
        <fullName evidence="5">Acyl carrier protein</fullName>
    </submittedName>
</protein>
<dbReference type="RefSeq" id="WP_246353052.1">
    <property type="nucleotide sequence ID" value="NZ_BAAAUE010000007.1"/>
</dbReference>
<evidence type="ECO:0000256" key="1">
    <source>
        <dbReference type="ARBA" id="ARBA00022450"/>
    </source>
</evidence>